<dbReference type="InterPro" id="IPR022002">
    <property type="entry name" value="ChsH2_Znr"/>
</dbReference>
<gene>
    <name evidence="4" type="ORF">HY730_02080</name>
</gene>
<dbReference type="SUPFAM" id="SSF53901">
    <property type="entry name" value="Thiolase-like"/>
    <property type="match status" value="2"/>
</dbReference>
<dbReference type="SUPFAM" id="SSF50249">
    <property type="entry name" value="Nucleic acid-binding proteins"/>
    <property type="match status" value="1"/>
</dbReference>
<comment type="caution">
    <text evidence="4">The sequence shown here is derived from an EMBL/GenBank/DDBJ whole genome shotgun (WGS) entry which is preliminary data.</text>
</comment>
<dbReference type="Gene3D" id="3.40.47.10">
    <property type="match status" value="2"/>
</dbReference>
<protein>
    <submittedName>
        <fullName evidence="4">OB-fold domain-containing protein</fullName>
    </submittedName>
</protein>
<feature type="domain" description="ChsH2 rubredoxin-like zinc ribbon" evidence="3">
    <location>
        <begin position="358"/>
        <end position="388"/>
    </location>
</feature>
<evidence type="ECO:0000259" key="1">
    <source>
        <dbReference type="Pfam" id="PF01796"/>
    </source>
</evidence>
<feature type="domain" description="Beta-ketoacyl-[acyl-carrier-protein] synthase III N-terminal" evidence="2">
    <location>
        <begin position="105"/>
        <end position="158"/>
    </location>
</feature>
<evidence type="ECO:0000259" key="3">
    <source>
        <dbReference type="Pfam" id="PF12172"/>
    </source>
</evidence>
<dbReference type="InterPro" id="IPR013751">
    <property type="entry name" value="ACP_syn_III_N"/>
</dbReference>
<dbReference type="Pfam" id="PF12172">
    <property type="entry name" value="zf-ChsH2"/>
    <property type="match status" value="1"/>
</dbReference>
<feature type="domain" description="ChsH2 C-terminal OB-fold" evidence="1">
    <location>
        <begin position="396"/>
        <end position="454"/>
    </location>
</feature>
<organism evidence="4 5">
    <name type="scientific">Tectimicrobiota bacterium</name>
    <dbReference type="NCBI Taxonomy" id="2528274"/>
    <lineage>
        <taxon>Bacteria</taxon>
        <taxon>Pseudomonadati</taxon>
        <taxon>Nitrospinota/Tectimicrobiota group</taxon>
        <taxon>Candidatus Tectimicrobiota</taxon>
    </lineage>
</organism>
<reference evidence="4" key="1">
    <citation type="submission" date="2020-07" db="EMBL/GenBank/DDBJ databases">
        <title>Huge and variable diversity of episymbiotic CPR bacteria and DPANN archaea in groundwater ecosystems.</title>
        <authorList>
            <person name="He C.Y."/>
            <person name="Keren R."/>
            <person name="Whittaker M."/>
            <person name="Farag I.F."/>
            <person name="Doudna J."/>
            <person name="Cate J.H.D."/>
            <person name="Banfield J.F."/>
        </authorList>
    </citation>
    <scope>NUCLEOTIDE SEQUENCE</scope>
    <source>
        <strain evidence="4">NC_groundwater_1482_Ag_S-0.65um_47_24</strain>
    </source>
</reference>
<dbReference type="GO" id="GO:0044550">
    <property type="term" value="P:secondary metabolite biosynthetic process"/>
    <property type="evidence" value="ECO:0007669"/>
    <property type="project" value="TreeGrafter"/>
</dbReference>
<evidence type="ECO:0000313" key="4">
    <source>
        <dbReference type="EMBL" id="MBI4595146.1"/>
    </source>
</evidence>
<dbReference type="EMBL" id="JACQWF010000097">
    <property type="protein sequence ID" value="MBI4595146.1"/>
    <property type="molecule type" value="Genomic_DNA"/>
</dbReference>
<dbReference type="AlphaFoldDB" id="A0A933GJS0"/>
<sequence length="474" mass="52432">MIGIISYGAYVPLWRLDRAVIGKEWGSPAMPGEKAVANFDEDSLTMAAAAAMDCLNGLDRKKIDGLFFCSTTSPYEEKQSAVTIAACTDLRKDIITGDNTNSLRASTQALRAAVDSIKAGSAKEILVTAADMRVGAPRSTFEQLFGDAAAAVIIGDSNVAVEIENFYSAYHEISDVWRSEGEQFVKGWEDRFVAEEGYLKSVSQSVAAALKKFNTKPSDYTKAVFYAAEPRRQAEIANLTGFNPKTQMADGLFGLVGNTGAAHPLLMLVAALEDAKAGDRLLLMSYGEGCDVLSLRVTDQIEKIKDRRGYKKLLASKKMIPDYQSYAQWRGILSAEAAARRPVTEAPSSSAQWRERERILRLYGNKCVKCGTVEYPPQRVCARCQSKDNFTDVRLADKKAKLFTYAMDYIAGTKDIPLVVCVLNFDGGGRMICTMTDRDTKEIKIEMPVEMTFRNLFTTEGVRNYYWKCMPVRC</sequence>
<dbReference type="Pfam" id="PF08545">
    <property type="entry name" value="ACP_syn_III"/>
    <property type="match status" value="1"/>
</dbReference>
<accession>A0A933GJS0</accession>
<evidence type="ECO:0000259" key="2">
    <source>
        <dbReference type="Pfam" id="PF08545"/>
    </source>
</evidence>
<dbReference type="Pfam" id="PF01796">
    <property type="entry name" value="OB_ChsH2_C"/>
    <property type="match status" value="1"/>
</dbReference>
<proteinExistence type="predicted"/>
<name>A0A933GJS0_UNCTE</name>
<dbReference type="Proteomes" id="UP000772181">
    <property type="component" value="Unassembled WGS sequence"/>
</dbReference>
<dbReference type="PANTHER" id="PTHR34069:SF2">
    <property type="entry name" value="BETA-KETOACYL-[ACYL-CARRIER-PROTEIN] SYNTHASE III"/>
    <property type="match status" value="1"/>
</dbReference>
<dbReference type="InterPro" id="IPR012340">
    <property type="entry name" value="NA-bd_OB-fold"/>
</dbReference>
<dbReference type="InterPro" id="IPR002878">
    <property type="entry name" value="ChsH2_C"/>
</dbReference>
<dbReference type="PANTHER" id="PTHR34069">
    <property type="entry name" value="3-OXOACYL-[ACYL-CARRIER-PROTEIN] SYNTHASE 3"/>
    <property type="match status" value="1"/>
</dbReference>
<dbReference type="GO" id="GO:0006633">
    <property type="term" value="P:fatty acid biosynthetic process"/>
    <property type="evidence" value="ECO:0007669"/>
    <property type="project" value="InterPro"/>
</dbReference>
<evidence type="ECO:0000313" key="5">
    <source>
        <dbReference type="Proteomes" id="UP000772181"/>
    </source>
</evidence>
<dbReference type="GO" id="GO:0004315">
    <property type="term" value="F:3-oxoacyl-[acyl-carrier-protein] synthase activity"/>
    <property type="evidence" value="ECO:0007669"/>
    <property type="project" value="InterPro"/>
</dbReference>
<dbReference type="InterPro" id="IPR016039">
    <property type="entry name" value="Thiolase-like"/>
</dbReference>
<dbReference type="CDD" id="cd00827">
    <property type="entry name" value="init_cond_enzymes"/>
    <property type="match status" value="1"/>
</dbReference>
<dbReference type="Gene3D" id="6.10.30.10">
    <property type="match status" value="1"/>
</dbReference>